<feature type="transmembrane region" description="Helical" evidence="6">
    <location>
        <begin position="161"/>
        <end position="182"/>
    </location>
</feature>
<evidence type="ECO:0000313" key="8">
    <source>
        <dbReference type="Proteomes" id="UP001213000"/>
    </source>
</evidence>
<reference evidence="7" key="1">
    <citation type="submission" date="2022-07" db="EMBL/GenBank/DDBJ databases">
        <title>Genome Sequence of Leucocoprinus birnbaumii.</title>
        <authorList>
            <person name="Buettner E."/>
        </authorList>
    </citation>
    <scope>NUCLEOTIDE SEQUENCE</scope>
    <source>
        <strain evidence="7">VT141</strain>
    </source>
</reference>
<dbReference type="PANTHER" id="PTHR23502:SF5">
    <property type="entry name" value="QUINIDINE RESISTANCE PROTEIN 3"/>
    <property type="match status" value="1"/>
</dbReference>
<feature type="transmembrane region" description="Helical" evidence="6">
    <location>
        <begin position="65"/>
        <end position="84"/>
    </location>
</feature>
<feature type="transmembrane region" description="Helical" evidence="6">
    <location>
        <begin position="131"/>
        <end position="149"/>
    </location>
</feature>
<protein>
    <recommendedName>
        <fullName evidence="9">MFS general substrate transporter</fullName>
    </recommendedName>
</protein>
<feature type="transmembrane region" description="Helical" evidence="6">
    <location>
        <begin position="384"/>
        <end position="404"/>
    </location>
</feature>
<evidence type="ECO:0000256" key="3">
    <source>
        <dbReference type="ARBA" id="ARBA00022989"/>
    </source>
</evidence>
<evidence type="ECO:0000256" key="5">
    <source>
        <dbReference type="SAM" id="MobiDB-lite"/>
    </source>
</evidence>
<dbReference type="EMBL" id="JANIEX010000438">
    <property type="protein sequence ID" value="KAJ3567084.1"/>
    <property type="molecule type" value="Genomic_DNA"/>
</dbReference>
<dbReference type="InterPro" id="IPR011701">
    <property type="entry name" value="MFS"/>
</dbReference>
<feature type="compositionally biased region" description="Low complexity" evidence="5">
    <location>
        <begin position="31"/>
        <end position="42"/>
    </location>
</feature>
<dbReference type="PANTHER" id="PTHR23502">
    <property type="entry name" value="MAJOR FACILITATOR SUPERFAMILY"/>
    <property type="match status" value="1"/>
</dbReference>
<feature type="transmembrane region" description="Helical" evidence="6">
    <location>
        <begin position="104"/>
        <end position="124"/>
    </location>
</feature>
<proteinExistence type="predicted"/>
<dbReference type="SUPFAM" id="SSF103473">
    <property type="entry name" value="MFS general substrate transporter"/>
    <property type="match status" value="2"/>
</dbReference>
<feature type="transmembrane region" description="Helical" evidence="6">
    <location>
        <begin position="416"/>
        <end position="435"/>
    </location>
</feature>
<evidence type="ECO:0000256" key="2">
    <source>
        <dbReference type="ARBA" id="ARBA00022692"/>
    </source>
</evidence>
<organism evidence="7 8">
    <name type="scientific">Leucocoprinus birnbaumii</name>
    <dbReference type="NCBI Taxonomy" id="56174"/>
    <lineage>
        <taxon>Eukaryota</taxon>
        <taxon>Fungi</taxon>
        <taxon>Dikarya</taxon>
        <taxon>Basidiomycota</taxon>
        <taxon>Agaricomycotina</taxon>
        <taxon>Agaricomycetes</taxon>
        <taxon>Agaricomycetidae</taxon>
        <taxon>Agaricales</taxon>
        <taxon>Agaricineae</taxon>
        <taxon>Agaricaceae</taxon>
        <taxon>Leucocoprinus</taxon>
    </lineage>
</organism>
<evidence type="ECO:0000313" key="7">
    <source>
        <dbReference type="EMBL" id="KAJ3567084.1"/>
    </source>
</evidence>
<sequence>MTNEIINPEETPGSSRTNPIISLPDEPPQATRRTSSESTTPTVVDIEHAPVRNDPRQWSSFRKHFSLFLISSAAMIAGLAGSIQNPAVKDMERELPATSQQFSLSLSLFILVQGLVPLLWTAISEVKGRKLVYQVSLAFFAAASVVVALSPNIELVIAFRAIQAAGSSAVIAIGAATLADIFEPAERGTKACADGDLLHCSPARSCTRSHCRWWVDYGTGLEIYFLVPRHSLWVKLASDIIKRRLGDKSPDHSIALSPHKSTPGTIDDLEKAASGAGQDSLASDPPEIKLSLRDVNPLKPIGLVLRRINNLAILFASGARTLSSDYHYDAFIIGVILISYGIGCVFGSLLGGRWSDHKLAQLKEANGGKSYPEMRLKAALPGMVFLPPSIIGFGWMYASTLAYIVDANNGRSATAVATNSAFRGFFAFIATEIAVPMQDNIGDGWLYTVWGLIMAISCALTLSVMWKGEAWRKQAEEREARAITRLD</sequence>
<evidence type="ECO:0000256" key="4">
    <source>
        <dbReference type="ARBA" id="ARBA00023136"/>
    </source>
</evidence>
<keyword evidence="4 6" id="KW-0472">Membrane</keyword>
<feature type="region of interest" description="Disordered" evidence="5">
    <location>
        <begin position="1"/>
        <end position="42"/>
    </location>
</feature>
<evidence type="ECO:0008006" key="9">
    <source>
        <dbReference type="Google" id="ProtNLM"/>
    </source>
</evidence>
<name>A0AAD5YPV8_9AGAR</name>
<dbReference type="InterPro" id="IPR036259">
    <property type="entry name" value="MFS_trans_sf"/>
</dbReference>
<keyword evidence="2 6" id="KW-0812">Transmembrane</keyword>
<accession>A0AAD5YPV8</accession>
<dbReference type="Proteomes" id="UP001213000">
    <property type="component" value="Unassembled WGS sequence"/>
</dbReference>
<gene>
    <name evidence="7" type="ORF">NP233_g6600</name>
</gene>
<comment type="subcellular location">
    <subcellularLocation>
        <location evidence="1">Membrane</location>
        <topology evidence="1">Multi-pass membrane protein</topology>
    </subcellularLocation>
</comment>
<dbReference type="GO" id="GO:0005886">
    <property type="term" value="C:plasma membrane"/>
    <property type="evidence" value="ECO:0007669"/>
    <property type="project" value="TreeGrafter"/>
</dbReference>
<dbReference type="AlphaFoldDB" id="A0AAD5YPV8"/>
<keyword evidence="3 6" id="KW-1133">Transmembrane helix</keyword>
<feature type="transmembrane region" description="Helical" evidence="6">
    <location>
        <begin position="330"/>
        <end position="350"/>
    </location>
</feature>
<dbReference type="GO" id="GO:0022857">
    <property type="term" value="F:transmembrane transporter activity"/>
    <property type="evidence" value="ECO:0007669"/>
    <property type="project" value="InterPro"/>
</dbReference>
<dbReference type="Pfam" id="PF07690">
    <property type="entry name" value="MFS_1"/>
    <property type="match status" value="1"/>
</dbReference>
<feature type="transmembrane region" description="Helical" evidence="6">
    <location>
        <begin position="447"/>
        <end position="466"/>
    </location>
</feature>
<evidence type="ECO:0000256" key="6">
    <source>
        <dbReference type="SAM" id="Phobius"/>
    </source>
</evidence>
<keyword evidence="8" id="KW-1185">Reference proteome</keyword>
<comment type="caution">
    <text evidence="7">The sequence shown here is derived from an EMBL/GenBank/DDBJ whole genome shotgun (WGS) entry which is preliminary data.</text>
</comment>
<dbReference type="Gene3D" id="1.20.1720.10">
    <property type="entry name" value="Multidrug resistance protein D"/>
    <property type="match status" value="1"/>
</dbReference>
<evidence type="ECO:0000256" key="1">
    <source>
        <dbReference type="ARBA" id="ARBA00004141"/>
    </source>
</evidence>